<feature type="chain" id="PRO_5039942629" evidence="2">
    <location>
        <begin position="20"/>
        <end position="137"/>
    </location>
</feature>
<evidence type="ECO:0000256" key="2">
    <source>
        <dbReference type="SAM" id="SignalP"/>
    </source>
</evidence>
<reference evidence="4" key="2">
    <citation type="submission" date="2005-07" db="EMBL/GenBank/DDBJ databases">
        <authorList>
            <person name="Mural R.J."/>
            <person name="Li P.W."/>
            <person name="Adams M.D."/>
            <person name="Amanatides P.G."/>
            <person name="Baden-Tillson H."/>
            <person name="Barnstead M."/>
            <person name="Chin S.H."/>
            <person name="Dew I."/>
            <person name="Evans C.A."/>
            <person name="Ferriera S."/>
            <person name="Flanigan M."/>
            <person name="Fosler C."/>
            <person name="Glodek A."/>
            <person name="Gu Z."/>
            <person name="Holt R.A."/>
            <person name="Jennings D."/>
            <person name="Kraft C.L."/>
            <person name="Lu F."/>
            <person name="Nguyen T."/>
            <person name="Nusskern D.R."/>
            <person name="Pfannkoch C.M."/>
            <person name="Sitter C."/>
            <person name="Sutton G.G."/>
            <person name="Venter J.C."/>
            <person name="Wang Z."/>
            <person name="Woodage T."/>
            <person name="Zheng X.H."/>
            <person name="Zhong F."/>
        </authorList>
    </citation>
    <scope>NUCLEOTIDE SEQUENCE</scope>
    <source>
        <strain evidence="4">BN</strain>
    </source>
</reference>
<feature type="domain" description="WAP" evidence="3">
    <location>
        <begin position="27"/>
        <end position="73"/>
    </location>
</feature>
<dbReference type="PANTHER" id="PTHR19441">
    <property type="entry name" value="WHEY ACDIC PROTEIN WAP"/>
    <property type="match status" value="1"/>
</dbReference>
<dbReference type="SUPFAM" id="SSF57256">
    <property type="entry name" value="Elafin-like"/>
    <property type="match status" value="1"/>
</dbReference>
<evidence type="ECO:0000256" key="1">
    <source>
        <dbReference type="ARBA" id="ARBA00022690"/>
    </source>
</evidence>
<dbReference type="SMART" id="SM00217">
    <property type="entry name" value="WAP"/>
    <property type="match status" value="1"/>
</dbReference>
<dbReference type="OrthoDB" id="6060011at2759"/>
<dbReference type="RefSeq" id="NP_446203.2">
    <property type="nucleotide sequence ID" value="NM_053751.6"/>
</dbReference>
<dbReference type="CTD" id="22373"/>
<dbReference type="SMR" id="A6IKV9"/>
<protein>
    <submittedName>
        <fullName evidence="4">Whey acidic protein</fullName>
    </submittedName>
</protein>
<evidence type="ECO:0000313" key="5">
    <source>
        <dbReference type="RGD" id="621851"/>
    </source>
</evidence>
<dbReference type="EMBL" id="CH473963">
    <property type="protein sequence ID" value="EDM00373.1"/>
    <property type="molecule type" value="Genomic_DNA"/>
</dbReference>
<dbReference type="OMA" id="PQGTKCC"/>
<dbReference type="PROSITE" id="PS51390">
    <property type="entry name" value="WAP"/>
    <property type="match status" value="2"/>
</dbReference>
<dbReference type="CDD" id="cd00199">
    <property type="entry name" value="WAP"/>
    <property type="match status" value="1"/>
</dbReference>
<dbReference type="InterPro" id="IPR050514">
    <property type="entry name" value="WAP_four-disulfide_core"/>
</dbReference>
<organism evidence="4">
    <name type="scientific">Rattus norvegicus</name>
    <name type="common">Rat</name>
    <dbReference type="NCBI Taxonomy" id="10116"/>
    <lineage>
        <taxon>Eukaryota</taxon>
        <taxon>Metazoa</taxon>
        <taxon>Chordata</taxon>
        <taxon>Craniata</taxon>
        <taxon>Vertebrata</taxon>
        <taxon>Euteleostomi</taxon>
        <taxon>Mammalia</taxon>
        <taxon>Eutheria</taxon>
        <taxon>Euarchontoglires</taxon>
        <taxon>Glires</taxon>
        <taxon>Rodentia</taxon>
        <taxon>Myomorpha</taxon>
        <taxon>Muroidea</taxon>
        <taxon>Muridae</taxon>
        <taxon>Murinae</taxon>
        <taxon>Rattus</taxon>
    </lineage>
</organism>
<reference evidence="4" key="1">
    <citation type="journal article" date="2005" name="Genome Res.">
        <title>Gene and alternative splicing annotation with AIR.</title>
        <authorList>
            <person name="Florea L."/>
            <person name="Di Francesco V."/>
            <person name="Miller J."/>
            <person name="Turner R."/>
            <person name="Yao A."/>
            <person name="Harris M."/>
            <person name="Walenz B."/>
            <person name="Mobarry C."/>
            <person name="Merkulov G.V."/>
            <person name="Charlab R."/>
            <person name="Dew I."/>
            <person name="Deng Z."/>
            <person name="Istrail S."/>
            <person name="Li P."/>
            <person name="Sutton G."/>
        </authorList>
    </citation>
    <scope>NUCLEOTIDE SEQUENCE</scope>
    <source>
        <strain evidence="4">BN</strain>
    </source>
</reference>
<feature type="signal peptide" evidence="2">
    <location>
        <begin position="1"/>
        <end position="19"/>
    </location>
</feature>
<dbReference type="GeneID" id="114596"/>
<evidence type="ECO:0000313" key="4">
    <source>
        <dbReference type="EMBL" id="EDM00373.1"/>
    </source>
</evidence>
<sequence length="137" mass="14834">MRCFISLVLGLLALEVALARNLQEHVFNSVQSMCPDDSSSEDTECINCQTNEECAQNDMCCPSSCGRPCKTPVNIEVQKAGRCPWNPIQMIAAGPCPKDNPCSIDSDCSGTMKCCNNGCIMSCMDPEPESPTVISFQ</sequence>
<dbReference type="InterPro" id="IPR008197">
    <property type="entry name" value="WAP_dom"/>
</dbReference>
<dbReference type="PANTHER" id="PTHR19441:SF96">
    <property type="entry name" value="WHEY ACIDIC PROTEIN"/>
    <property type="match status" value="1"/>
</dbReference>
<dbReference type="RGD" id="621851">
    <property type="gene designation" value="Wap"/>
</dbReference>
<evidence type="ECO:0000259" key="3">
    <source>
        <dbReference type="PROSITE" id="PS51390"/>
    </source>
</evidence>
<feature type="domain" description="WAP" evidence="3">
    <location>
        <begin position="76"/>
        <end position="127"/>
    </location>
</feature>
<name>A6IKV9_RAT</name>
<dbReference type="GO" id="GO:0005576">
    <property type="term" value="C:extracellular region"/>
    <property type="evidence" value="ECO:0007669"/>
    <property type="project" value="InterPro"/>
</dbReference>
<keyword evidence="1" id="KW-0646">Protease inhibitor</keyword>
<accession>A6IKV9</accession>
<proteinExistence type="predicted"/>
<dbReference type="KEGG" id="rno:114596"/>
<dbReference type="InterPro" id="IPR036645">
    <property type="entry name" value="Elafin-like_sf"/>
</dbReference>
<dbReference type="Gene3D" id="4.10.75.10">
    <property type="entry name" value="Elafin-like"/>
    <property type="match status" value="1"/>
</dbReference>
<dbReference type="Pfam" id="PF00095">
    <property type="entry name" value="WAP"/>
    <property type="match status" value="1"/>
</dbReference>
<dbReference type="PRINTS" id="PR00003">
    <property type="entry name" value="4DISULPHCORE"/>
</dbReference>
<keyword evidence="2" id="KW-0732">Signal</keyword>
<gene>
    <name evidence="4 5" type="primary">Wap</name>
    <name evidence="4" type="ORF">rCG_36151</name>
</gene>
<dbReference type="AlphaFoldDB" id="A6IKV9"/>
<dbReference type="GO" id="GO:0030414">
    <property type="term" value="F:peptidase inhibitor activity"/>
    <property type="evidence" value="ECO:0007669"/>
    <property type="project" value="UniProtKB-KW"/>
</dbReference>
<dbReference type="Proteomes" id="UP000234681">
    <property type="component" value="Chromosome 14"/>
</dbReference>